<dbReference type="InterPro" id="IPR006311">
    <property type="entry name" value="TAT_signal"/>
</dbReference>
<feature type="signal peptide" evidence="1">
    <location>
        <begin position="1"/>
        <end position="34"/>
    </location>
</feature>
<accession>A0ABU2XB64</accession>
<sequence length="327" mass="35131">MTQDRTWNRRRLLKLGGGAAAGAALGLGAKVATASEAAPTAVPTSSRFDLTEPSYDLFRHARLHDARVQQSFCFDNVNRRLFVAQLKDGSADSSGDLCITQLDFSGNELGYMYLLGFGHAVSIAAQPVGTSTYLWTEVDVNSGARGKRLARFRWSSGTTLSNTSSALTKHSPVSDATETTCAIDPVNNRMAIRYLNTAGSRRYAIFNVNEVAAGNYTNRLADFAQPSDSAVFQGYTLYGSYVYQLTGTAYGADNPSPGNAYTSSVNVNTGALTQRAFTGAGSTLTYREPEGMGVYRTAAGEVRLFLGFASGEAGDRRSNLFYKNVLV</sequence>
<feature type="chain" id="PRO_5047022461" evidence="1">
    <location>
        <begin position="35"/>
        <end position="327"/>
    </location>
</feature>
<dbReference type="Proteomes" id="UP001180754">
    <property type="component" value="Unassembled WGS sequence"/>
</dbReference>
<dbReference type="InterPro" id="IPR048799">
    <property type="entry name" value="P68_RBP_TagC-like_beta-prop"/>
</dbReference>
<comment type="caution">
    <text evidence="3">The sequence shown here is derived from an EMBL/GenBank/DDBJ whole genome shotgun (WGS) entry which is preliminary data.</text>
</comment>
<evidence type="ECO:0000259" key="2">
    <source>
        <dbReference type="Pfam" id="PF21311"/>
    </source>
</evidence>
<evidence type="ECO:0000256" key="1">
    <source>
        <dbReference type="SAM" id="SignalP"/>
    </source>
</evidence>
<dbReference type="SUPFAM" id="SSF63825">
    <property type="entry name" value="YWTD domain"/>
    <property type="match status" value="1"/>
</dbReference>
<keyword evidence="4" id="KW-1185">Reference proteome</keyword>
<name>A0ABU2XB64_9ACTN</name>
<feature type="domain" description="P68 RBP/TagC-like beta-propeller" evidence="2">
    <location>
        <begin position="68"/>
        <end position="321"/>
    </location>
</feature>
<evidence type="ECO:0000313" key="4">
    <source>
        <dbReference type="Proteomes" id="UP001180754"/>
    </source>
</evidence>
<protein>
    <submittedName>
        <fullName evidence="3">Teichoic acid biosynthesis protein C</fullName>
    </submittedName>
</protein>
<dbReference type="RefSeq" id="WP_311722706.1">
    <property type="nucleotide sequence ID" value="NZ_JAVRFD010000002.1"/>
</dbReference>
<dbReference type="EMBL" id="JAVRFD010000002">
    <property type="protein sequence ID" value="MDT0542365.1"/>
    <property type="molecule type" value="Genomic_DNA"/>
</dbReference>
<proteinExistence type="predicted"/>
<dbReference type="PROSITE" id="PS51318">
    <property type="entry name" value="TAT"/>
    <property type="match status" value="1"/>
</dbReference>
<dbReference type="Pfam" id="PF21311">
    <property type="entry name" value="Phage_RBD_prop"/>
    <property type="match status" value="1"/>
</dbReference>
<organism evidence="3 4">
    <name type="scientific">Streptomyces lonegramiae</name>
    <dbReference type="NCBI Taxonomy" id="3075524"/>
    <lineage>
        <taxon>Bacteria</taxon>
        <taxon>Bacillati</taxon>
        <taxon>Actinomycetota</taxon>
        <taxon>Actinomycetes</taxon>
        <taxon>Kitasatosporales</taxon>
        <taxon>Streptomycetaceae</taxon>
        <taxon>Streptomyces</taxon>
    </lineage>
</organism>
<evidence type="ECO:0000313" key="3">
    <source>
        <dbReference type="EMBL" id="MDT0542365.1"/>
    </source>
</evidence>
<gene>
    <name evidence="3" type="ORF">RND15_06500</name>
</gene>
<reference evidence="3" key="1">
    <citation type="submission" date="2024-05" db="EMBL/GenBank/DDBJ databases">
        <title>30 novel species of actinomycetes from the DSMZ collection.</title>
        <authorList>
            <person name="Nouioui I."/>
        </authorList>
    </citation>
    <scope>NUCLEOTIDE SEQUENCE</scope>
    <source>
        <strain evidence="3">DSM 41529</strain>
    </source>
</reference>
<keyword evidence="1" id="KW-0732">Signal</keyword>